<dbReference type="eggNOG" id="ENOG5034CE7">
    <property type="taxonomic scope" value="Bacteria"/>
</dbReference>
<dbReference type="OrthoDB" id="15556at2"/>
<name>H1FWB3_SULGG</name>
<evidence type="ECO:0008006" key="4">
    <source>
        <dbReference type="Google" id="ProtNLM"/>
    </source>
</evidence>
<dbReference type="STRING" id="929558.SMGD1_0704"/>
<gene>
    <name evidence="2" type="ORF">SMGD1_0704</name>
</gene>
<dbReference type="Proteomes" id="UP000006431">
    <property type="component" value="Unassembled WGS sequence"/>
</dbReference>
<feature type="signal peptide" evidence="1">
    <location>
        <begin position="1"/>
        <end position="16"/>
    </location>
</feature>
<dbReference type="HOGENOM" id="CLU_144787_0_0_7"/>
<keyword evidence="1" id="KW-0732">Signal</keyword>
<sequence>MKLFATFIFLAFVSFASESSDNLRVQILEKIITEISVNKEIKVWSDNKNILNTLKSHNILNTTDNCEDASIIILQEQNNLLEECSSKTIFVLNYEMLSEIPKSFGALFWKKGRPNIVILKSRIKAQSIQVSNDLKPYLEEKIW</sequence>
<evidence type="ECO:0000313" key="3">
    <source>
        <dbReference type="Proteomes" id="UP000006431"/>
    </source>
</evidence>
<comment type="caution">
    <text evidence="2">The sequence shown here is derived from an EMBL/GenBank/DDBJ whole genome shotgun (WGS) entry which is preliminary data.</text>
</comment>
<accession>H1FWB3</accession>
<evidence type="ECO:0000313" key="2">
    <source>
        <dbReference type="EMBL" id="EHP29231.1"/>
    </source>
</evidence>
<evidence type="ECO:0000256" key="1">
    <source>
        <dbReference type="SAM" id="SignalP"/>
    </source>
</evidence>
<dbReference type="PATRIC" id="fig|929558.5.peg.703"/>
<dbReference type="EMBL" id="AFRZ01000001">
    <property type="protein sequence ID" value="EHP29231.1"/>
    <property type="molecule type" value="Genomic_DNA"/>
</dbReference>
<dbReference type="RefSeq" id="WP_008340648.1">
    <property type="nucleotide sequence ID" value="NZ_AFRZ01000001.1"/>
</dbReference>
<proteinExistence type="predicted"/>
<reference evidence="2 3" key="1">
    <citation type="journal article" date="2012" name="Proc. Natl. Acad. Sci. U.S.A.">
        <title>Genome and physiology of a model Epsilonproteobacterium responsible for sulfide detoxification in marine oxygen depletion zones.</title>
        <authorList>
            <person name="Grote J."/>
            <person name="Schott T."/>
            <person name="Bruckner C.G."/>
            <person name="Glockner F.O."/>
            <person name="Jost G."/>
            <person name="Teeling H."/>
            <person name="Labrenz M."/>
            <person name="Jurgens K."/>
        </authorList>
    </citation>
    <scope>NUCLEOTIDE SEQUENCE [LARGE SCALE GENOMIC DNA]</scope>
    <source>
        <strain evidence="2 3">GD1</strain>
    </source>
</reference>
<dbReference type="AlphaFoldDB" id="H1FWB3"/>
<organism evidence="2 3">
    <name type="scientific">Sulfurimonas gotlandica (strain DSM 19862 / JCM 16533 / GD1)</name>
    <dbReference type="NCBI Taxonomy" id="929558"/>
    <lineage>
        <taxon>Bacteria</taxon>
        <taxon>Pseudomonadati</taxon>
        <taxon>Campylobacterota</taxon>
        <taxon>Epsilonproteobacteria</taxon>
        <taxon>Campylobacterales</taxon>
        <taxon>Sulfurimonadaceae</taxon>
        <taxon>Sulfurimonas</taxon>
    </lineage>
</organism>
<feature type="chain" id="PRO_5003549049" description="Periplasmic protein" evidence="1">
    <location>
        <begin position="17"/>
        <end position="143"/>
    </location>
</feature>
<protein>
    <recommendedName>
        <fullName evidence="4">Periplasmic protein</fullName>
    </recommendedName>
</protein>
<keyword evidence="3" id="KW-1185">Reference proteome</keyword>